<organism evidence="1 2">
    <name type="scientific">Nemania bipapillata</name>
    <dbReference type="NCBI Taxonomy" id="110536"/>
    <lineage>
        <taxon>Eukaryota</taxon>
        <taxon>Fungi</taxon>
        <taxon>Dikarya</taxon>
        <taxon>Ascomycota</taxon>
        <taxon>Pezizomycotina</taxon>
        <taxon>Sordariomycetes</taxon>
        <taxon>Xylariomycetidae</taxon>
        <taxon>Xylariales</taxon>
        <taxon>Xylariaceae</taxon>
        <taxon>Nemania</taxon>
    </lineage>
</organism>
<evidence type="ECO:0000313" key="2">
    <source>
        <dbReference type="Proteomes" id="UP001153334"/>
    </source>
</evidence>
<reference evidence="1" key="1">
    <citation type="submission" date="2022-11" db="EMBL/GenBank/DDBJ databases">
        <title>Genome Sequence of Nemania bipapillata.</title>
        <authorList>
            <person name="Buettner E."/>
        </authorList>
    </citation>
    <scope>NUCLEOTIDE SEQUENCE</scope>
    <source>
        <strain evidence="1">CP14</strain>
    </source>
</reference>
<accession>A0ACC2IXT1</accession>
<evidence type="ECO:0000313" key="1">
    <source>
        <dbReference type="EMBL" id="KAJ8119948.1"/>
    </source>
</evidence>
<keyword evidence="2" id="KW-1185">Reference proteome</keyword>
<sequence>MGKYLEAIRKELDYAYEVEMPKIDEWTKIDIQHIIGKILVRIIGKMIVGNPVCRSDEWLDLGFTEDFVSASILMRLLPTWMHPIFTNIIPQRWRLRKGIKTVRKIISPAVTRHQEANKKRAQGMEVDEEDSMLNWILDNADEEAISTNLAQMVLVMFVPAAHTTAMAISNVLFDLCAHPEWAKGLQDEITNANKEFGLIGEKLPVKDWTSQLELLDSFFNESQRLSQPISITPNRYAYENVTFKDGLTIPKGALIGFVAIHNQIDPEIAPNPEVFDPMRSYRRRHSSPDEKDKHLAGQPSKENFAFGYGSQACPGRNYAIAVIKMVLSRMLLDYEFKFVEGHTKPTKYHLMEFIIPDPTAKLMMRRRKVA</sequence>
<dbReference type="Proteomes" id="UP001153334">
    <property type="component" value="Unassembled WGS sequence"/>
</dbReference>
<protein>
    <submittedName>
        <fullName evidence="1">Uncharacterized protein</fullName>
    </submittedName>
</protein>
<dbReference type="EMBL" id="JAPESX010000732">
    <property type="protein sequence ID" value="KAJ8119948.1"/>
    <property type="molecule type" value="Genomic_DNA"/>
</dbReference>
<comment type="caution">
    <text evidence="1">The sequence shown here is derived from an EMBL/GenBank/DDBJ whole genome shotgun (WGS) entry which is preliminary data.</text>
</comment>
<gene>
    <name evidence="1" type="ORF">ONZ43_g3215</name>
</gene>
<name>A0ACC2IXT1_9PEZI</name>
<proteinExistence type="predicted"/>